<feature type="compositionally biased region" description="Polar residues" evidence="1">
    <location>
        <begin position="953"/>
        <end position="973"/>
    </location>
</feature>
<evidence type="ECO:0000313" key="3">
    <source>
        <dbReference type="Proteomes" id="UP000006352"/>
    </source>
</evidence>
<sequence>MFHASFDTPRLEFICNHDAILYLTIKEGHYYLDFAKAPGPFYPDRDRTKALNDVEISFRVAFDVRPITGNDSKIGIGKSVIRLLVLDLPKAKFIPSSKDSNINEAALEFYLRKYLVFLHSAGHHVLFSLPEFDEDGRSRLLIDYSSMGNAFPDLDEIQGISVDLVNTQLSSNWLKAAMQTVDVVDEIHDWREISLAEYRSTFNNYQHMGSDVHFHAKLGAPTLTAVCAQEATIIFTLEEVLFYNDIQAAVDRKHSHKFAGWKIALMTEIIRIDEVDGAIFCKIDTEKIRVYEELSLLAVDEGDDIAVSYTDSLLEAFLDEYISVMQTMGRLVIYDSRWSTTTVYHILNGDSVNEEDFSSWELEQSTTGPSSNRFISWKSMITRTEMHGFDQVTAVSQSSINSYFRSLWHVAKTSKKGGMLYAWSSGPFSATFKPWTVRILSNRRAIIWINLEALKLEPTGDQPSAADDRHEFENWQLAFEVNIKIATFAEMYSKDSSSSFKTDSAVFKQYGDQQDCTLNHIFLDFMNAEFLHEYSRLDDLLRAPTRRSIESLRAVLSLVRRSYLPALHQWGFSILHTIPIWNHGTLPPTYALTQAEFQIYSDVTVTRQNCLQAMSSIMEPVILILGMTGFRPMPSTHLQFSANWVVRVSEGVSSSTLALSREILLDKGLLVLLAQINAVTTIVPVMTHIDDKGVWKPTFTTWAHDPQRTGQRCPWTPERLDVDVSYRYKWEHQVSYTYEHKGSGVVQGEYSVSCITRNYVELPAAIRSGTMTITVGGEVTLHVTYGTDTRTGSAKSSAKWSASLVLHTEPGGIKATVTGSTSPIFTKPAYSGDLAAMMYNDLDGALSIQNLLPTMIDFKDVLQDFKQFEGMWQSCYPGLHAYCLANPVFNARGDLLFELRSYNAQQSSVSGPSPGQTTTRSARGRARPFASRVFRNGRTESQFGGLHVETGAQGYQSPMTSRPPSGMSFNSRQGSRRDAGISS</sequence>
<dbReference type="EMBL" id="HE797181">
    <property type="protein sequence ID" value="CCM05147.1"/>
    <property type="molecule type" value="Genomic_DNA"/>
</dbReference>
<reference evidence="2 3" key="1">
    <citation type="journal article" date="2012" name="Appl. Environ. Microbiol.">
        <title>Short-read sequencing for genomic analysis of the brown rot fungus Fibroporia radiculosa.</title>
        <authorList>
            <person name="Tang J.D."/>
            <person name="Perkins A.D."/>
            <person name="Sonstegard T.S."/>
            <person name="Schroeder S.G."/>
            <person name="Burgess S.C."/>
            <person name="Diehl S.V."/>
        </authorList>
    </citation>
    <scope>NUCLEOTIDE SEQUENCE [LARGE SCALE GENOMIC DNA]</scope>
    <source>
        <strain evidence="2 3">TFFH 294</strain>
    </source>
</reference>
<evidence type="ECO:0000313" key="2">
    <source>
        <dbReference type="EMBL" id="CCM05147.1"/>
    </source>
</evidence>
<proteinExistence type="predicted"/>
<accession>J4I0J5</accession>
<evidence type="ECO:0000256" key="1">
    <source>
        <dbReference type="SAM" id="MobiDB-lite"/>
    </source>
</evidence>
<dbReference type="InParanoid" id="J4I0J5"/>
<dbReference type="AlphaFoldDB" id="J4I0J5"/>
<dbReference type="HOGENOM" id="CLU_005808_0_0_1"/>
<feature type="region of interest" description="Disordered" evidence="1">
    <location>
        <begin position="906"/>
        <end position="983"/>
    </location>
</feature>
<gene>
    <name evidence="2" type="ORF">FIBRA_07356</name>
</gene>
<dbReference type="Proteomes" id="UP000006352">
    <property type="component" value="Unassembled WGS sequence"/>
</dbReference>
<dbReference type="RefSeq" id="XP_012184430.1">
    <property type="nucleotide sequence ID" value="XM_012329040.1"/>
</dbReference>
<protein>
    <submittedName>
        <fullName evidence="2">Uncharacterized protein</fullName>
    </submittedName>
</protein>
<name>J4I0J5_9APHY</name>
<keyword evidence="3" id="KW-1185">Reference proteome</keyword>
<feature type="compositionally biased region" description="Low complexity" evidence="1">
    <location>
        <begin position="906"/>
        <end position="919"/>
    </location>
</feature>
<dbReference type="GeneID" id="24100058"/>
<dbReference type="STRING" id="599839.J4I0J5"/>
<organism evidence="2 3">
    <name type="scientific">Fibroporia radiculosa</name>
    <dbReference type="NCBI Taxonomy" id="599839"/>
    <lineage>
        <taxon>Eukaryota</taxon>
        <taxon>Fungi</taxon>
        <taxon>Dikarya</taxon>
        <taxon>Basidiomycota</taxon>
        <taxon>Agaricomycotina</taxon>
        <taxon>Agaricomycetes</taxon>
        <taxon>Polyporales</taxon>
        <taxon>Fibroporiaceae</taxon>
        <taxon>Fibroporia</taxon>
    </lineage>
</organism>
<dbReference type="OrthoDB" id="5429442at2759"/>